<accession>A0A1C3RF77</accession>
<feature type="domain" description="Peptidase S24/S26A/S26B/S26C" evidence="8">
    <location>
        <begin position="17"/>
        <end position="128"/>
    </location>
</feature>
<dbReference type="GO" id="GO:0003677">
    <property type="term" value="F:DNA binding"/>
    <property type="evidence" value="ECO:0007669"/>
    <property type="project" value="InterPro"/>
</dbReference>
<evidence type="ECO:0000259" key="8">
    <source>
        <dbReference type="Pfam" id="PF00717"/>
    </source>
</evidence>
<organism evidence="9 10">
    <name type="scientific">Candidatus Terasakiella magnetica</name>
    <dbReference type="NCBI Taxonomy" id="1867952"/>
    <lineage>
        <taxon>Bacteria</taxon>
        <taxon>Pseudomonadati</taxon>
        <taxon>Pseudomonadota</taxon>
        <taxon>Alphaproteobacteria</taxon>
        <taxon>Rhodospirillales</taxon>
        <taxon>Terasakiellaceae</taxon>
        <taxon>Terasakiella</taxon>
    </lineage>
</organism>
<dbReference type="GO" id="GO:0009432">
    <property type="term" value="P:SOS response"/>
    <property type="evidence" value="ECO:0007669"/>
    <property type="project" value="UniProtKB-KW"/>
</dbReference>
<evidence type="ECO:0000313" key="10">
    <source>
        <dbReference type="Proteomes" id="UP000231658"/>
    </source>
</evidence>
<evidence type="ECO:0000256" key="7">
    <source>
        <dbReference type="RuleBase" id="RU003991"/>
    </source>
</evidence>
<dbReference type="PANTHER" id="PTHR33516">
    <property type="entry name" value="LEXA REPRESSOR"/>
    <property type="match status" value="1"/>
</dbReference>
<name>A0A1C3RF77_9PROT</name>
<dbReference type="PANTHER" id="PTHR33516:SF2">
    <property type="entry name" value="LEXA REPRESSOR-RELATED"/>
    <property type="match status" value="1"/>
</dbReference>
<dbReference type="PRINTS" id="PR00726">
    <property type="entry name" value="LEXASERPTASE"/>
</dbReference>
<dbReference type="InterPro" id="IPR050077">
    <property type="entry name" value="LexA_repressor"/>
</dbReference>
<keyword evidence="5" id="KW-0234">DNA repair</keyword>
<dbReference type="GO" id="GO:0006281">
    <property type="term" value="P:DNA repair"/>
    <property type="evidence" value="ECO:0007669"/>
    <property type="project" value="UniProtKB-KW"/>
</dbReference>
<proteinExistence type="inferred from homology"/>
<dbReference type="GO" id="GO:0006355">
    <property type="term" value="P:regulation of DNA-templated transcription"/>
    <property type="evidence" value="ECO:0007669"/>
    <property type="project" value="InterPro"/>
</dbReference>
<sequence>MEIYKPDITSQCPLPIFLFAVSAGFPSPAEDFTEKTLDLNDFIEHPASTFFVRAEGDSMIGAGIFDGDLLIVDKSITPKHNSIVIASIHGDLTMKRLIKKGDKWLLKPENPDYPILELEEQSQIWGVVKNCMRDLEK</sequence>
<dbReference type="Proteomes" id="UP000231658">
    <property type="component" value="Unassembled WGS sequence"/>
</dbReference>
<dbReference type="SUPFAM" id="SSF51306">
    <property type="entry name" value="LexA/Signal peptidase"/>
    <property type="match status" value="1"/>
</dbReference>
<comment type="similarity">
    <text evidence="1 7">Belongs to the peptidase S24 family.</text>
</comment>
<dbReference type="NCBIfam" id="NF007621">
    <property type="entry name" value="PRK10276.1"/>
    <property type="match status" value="1"/>
</dbReference>
<dbReference type="InterPro" id="IPR039418">
    <property type="entry name" value="LexA-like"/>
</dbReference>
<dbReference type="GO" id="GO:0016787">
    <property type="term" value="F:hydrolase activity"/>
    <property type="evidence" value="ECO:0007669"/>
    <property type="project" value="UniProtKB-KW"/>
</dbReference>
<evidence type="ECO:0000256" key="5">
    <source>
        <dbReference type="ARBA" id="ARBA00023204"/>
    </source>
</evidence>
<keyword evidence="6" id="KW-0742">SOS response</keyword>
<dbReference type="AlphaFoldDB" id="A0A1C3RF77"/>
<dbReference type="CDD" id="cd06529">
    <property type="entry name" value="S24_LexA-like"/>
    <property type="match status" value="1"/>
</dbReference>
<evidence type="ECO:0000256" key="4">
    <source>
        <dbReference type="ARBA" id="ARBA00022813"/>
    </source>
</evidence>
<dbReference type="Pfam" id="PF00717">
    <property type="entry name" value="Peptidase_S24"/>
    <property type="match status" value="1"/>
</dbReference>
<dbReference type="EMBL" id="FLYE01000006">
    <property type="protein sequence ID" value="SCA55919.1"/>
    <property type="molecule type" value="Genomic_DNA"/>
</dbReference>
<dbReference type="STRING" id="1867952.MTBPR1_140037"/>
<keyword evidence="10" id="KW-1185">Reference proteome</keyword>
<keyword evidence="4 7" id="KW-0068">Autocatalytic cleavage</keyword>
<evidence type="ECO:0000256" key="2">
    <source>
        <dbReference type="ARBA" id="ARBA00022763"/>
    </source>
</evidence>
<evidence type="ECO:0000256" key="1">
    <source>
        <dbReference type="ARBA" id="ARBA00007484"/>
    </source>
</evidence>
<dbReference type="InterPro" id="IPR015927">
    <property type="entry name" value="Peptidase_S24_S26A/B/C"/>
</dbReference>
<evidence type="ECO:0000256" key="6">
    <source>
        <dbReference type="ARBA" id="ARBA00023236"/>
    </source>
</evidence>
<gene>
    <name evidence="9" type="primary">umuD</name>
    <name evidence="9" type="ORF">MTBPR1_140037</name>
</gene>
<evidence type="ECO:0000256" key="3">
    <source>
        <dbReference type="ARBA" id="ARBA00022801"/>
    </source>
</evidence>
<dbReference type="EC" id="3.4.21.-" evidence="9"/>
<reference evidence="9 10" key="1">
    <citation type="submission" date="2016-07" db="EMBL/GenBank/DDBJ databases">
        <authorList>
            <person name="Lefevre C.T."/>
        </authorList>
    </citation>
    <scope>NUCLEOTIDE SEQUENCE [LARGE SCALE GENOMIC DNA]</scope>
    <source>
        <strain evidence="9">PR1</strain>
    </source>
</reference>
<keyword evidence="3 7" id="KW-0378">Hydrolase</keyword>
<protein>
    <submittedName>
        <fullName evidence="9">DNA polymerase V, subunit D</fullName>
        <ecNumber evidence="9">3.4.21.-</ecNumber>
    </submittedName>
</protein>
<keyword evidence="2" id="KW-0227">DNA damage</keyword>
<dbReference type="InterPro" id="IPR036286">
    <property type="entry name" value="LexA/Signal_pep-like_sf"/>
</dbReference>
<dbReference type="InterPro" id="IPR006197">
    <property type="entry name" value="Peptidase_S24_LexA"/>
</dbReference>
<evidence type="ECO:0000313" key="9">
    <source>
        <dbReference type="EMBL" id="SCA55919.1"/>
    </source>
</evidence>
<dbReference type="Gene3D" id="2.10.109.10">
    <property type="entry name" value="Umud Fragment, subunit A"/>
    <property type="match status" value="1"/>
</dbReference>